<dbReference type="InterPro" id="IPR016152">
    <property type="entry name" value="PTrfase/Anion_transptr"/>
</dbReference>
<feature type="transmembrane region" description="Helical" evidence="9">
    <location>
        <begin position="574"/>
        <end position="591"/>
    </location>
</feature>
<evidence type="ECO:0000256" key="7">
    <source>
        <dbReference type="ARBA" id="ARBA00023065"/>
    </source>
</evidence>
<dbReference type="FunFam" id="1.10.287.570:FF:000002">
    <property type="entry name" value="Solute carrier family 4 member 11"/>
    <property type="match status" value="1"/>
</dbReference>
<evidence type="ECO:0000256" key="9">
    <source>
        <dbReference type="SAM" id="Phobius"/>
    </source>
</evidence>
<dbReference type="PRINTS" id="PR01231">
    <property type="entry name" value="HCO3TRNSPORT"/>
</dbReference>
<dbReference type="SUPFAM" id="SSF55804">
    <property type="entry name" value="Phoshotransferase/anion transport protein"/>
    <property type="match status" value="1"/>
</dbReference>
<dbReference type="GO" id="GO:0005452">
    <property type="term" value="F:solute:inorganic anion antiporter activity"/>
    <property type="evidence" value="ECO:0007669"/>
    <property type="project" value="InterPro"/>
</dbReference>
<proteinExistence type="evidence at transcript level"/>
<gene>
    <name evidence="11" type="primary">slc4a-4</name>
</gene>
<feature type="transmembrane region" description="Helical" evidence="9">
    <location>
        <begin position="789"/>
        <end position="811"/>
    </location>
</feature>
<evidence type="ECO:0000256" key="4">
    <source>
        <dbReference type="ARBA" id="ARBA00022475"/>
    </source>
</evidence>
<keyword evidence="6 9" id="KW-1133">Transmembrane helix</keyword>
<reference evidence="11" key="1">
    <citation type="journal article" date="2015" name="Elife">
        <title>Stem cells and fluid flow drive cyst formation in an invertebrate excretory organ.</title>
        <authorList>
            <person name="Thi-Kim Vu H."/>
            <person name="Rink J.C."/>
            <person name="McKinney S.A."/>
            <person name="McClain M."/>
            <person name="Lakshmanaperumal N."/>
            <person name="Alexander R."/>
            <person name="Sanchez Alvarado A."/>
        </authorList>
    </citation>
    <scope>NUCLEOTIDE SEQUENCE</scope>
</reference>
<feature type="domain" description="PTS EIIA type-2" evidence="10">
    <location>
        <begin position="174"/>
        <end position="325"/>
    </location>
</feature>
<dbReference type="Gene3D" id="3.40.930.10">
    <property type="entry name" value="Mannitol-specific EII, Chain A"/>
    <property type="match status" value="1"/>
</dbReference>
<feature type="transmembrane region" description="Helical" evidence="9">
    <location>
        <begin position="432"/>
        <end position="458"/>
    </location>
</feature>
<dbReference type="InterPro" id="IPR002178">
    <property type="entry name" value="PTS_EIIA_type-2_dom"/>
</dbReference>
<name>A0A0H3YEW7_SCHMD</name>
<dbReference type="GO" id="GO:0016323">
    <property type="term" value="C:basolateral plasma membrane"/>
    <property type="evidence" value="ECO:0007669"/>
    <property type="project" value="TreeGrafter"/>
</dbReference>
<feature type="transmembrane region" description="Helical" evidence="9">
    <location>
        <begin position="695"/>
        <end position="719"/>
    </location>
</feature>
<feature type="transmembrane region" description="Helical" evidence="9">
    <location>
        <begin position="470"/>
        <end position="489"/>
    </location>
</feature>
<comment type="subcellular location">
    <subcellularLocation>
        <location evidence="1">Cell membrane</location>
        <topology evidence="1">Multi-pass membrane protein</topology>
    </subcellularLocation>
</comment>
<sequence length="891" mass="100988">MNNLMPTQNSLNRRNSRSVDHLNMINSYSSNDKSVPKLVLTNCNQSPAIDRTNRRTISGLYNFKKQSTNNDDKDSKDRNLLLSPTNYINRQISETSEMSTDTVSNFSIGSLARYYRTADENGEGLPCLVLARLEKIPIKDFSSEVRATLDVEKFLKEVVLILDMEANDVDTIVEHLLREIYPLAMDVSIGQMDTFITEAKNALFMKAHYENFSYQRLAKTLKGILINENEGLSTDQSWISAMCSLTCVHKRHVAIARLKTPVNLGRSSEGVYFVMLVITPKKEKDTKSDIELSRTFATLLSDMEFRSQLLFAQTEDEFKEMLQNHARDLAEEQRLYRRRSIRITEVMNQAFAYEEKFPLGNGIVDDLRKRIPVYISDYKDGIQGPGTIRKLVSAATFLYFACLLPSMAFGVLYDQNTDGKINVKRVILSQTVGGLCFALIGGQPLIVMLTTAPLTLYIKVIYAISAKYSLHFYTMFSWVGIFNSIFLILYSLLDLSKLMRWSTRSTEEIFALFISIAFIVDAVKDVLKVFYKSYVTTLVNKTVPIVNTTLAKGLLNSTNEFITITTEESRKENGLLFLLLLIGTVWLGIYFLNFTKTPFLNSSKRLLMADYSLPLAVLIMSFIGSYLFKDIKIDTFKTRSEEEFSIKFVNFSQISISAVFAALGLAFPLSLLFFMDQNVTSAMVNCPSNKLKKGSAYHWDLLIVAIINLVLSLFGLPWVHGTLPHSPLHVKALADLEERIDSGHRIYETIVKVRETRLTGLISHILIGLSLLLLPIPLIYVPIAVLDGLFVYMAITALYGNQLVERVILLFTEQAAYPPSHYLRRVPQRKVHLFTVLQLTQLGLLCALGFAPTPYAKIGFPILLLLQMPIRHWIFPKFISLTYIDALDKPI</sequence>
<evidence type="ECO:0000256" key="8">
    <source>
        <dbReference type="ARBA" id="ARBA00023136"/>
    </source>
</evidence>
<feature type="transmembrane region" description="Helical" evidence="9">
    <location>
        <begin position="611"/>
        <end position="628"/>
    </location>
</feature>
<dbReference type="AlphaFoldDB" id="A0A0H3YEW7"/>
<feature type="transmembrane region" description="Helical" evidence="9">
    <location>
        <begin position="391"/>
        <end position="412"/>
    </location>
</feature>
<accession>A0A0H3YEW7</accession>
<keyword evidence="8 9" id="KW-0472">Membrane</keyword>
<dbReference type="Gene3D" id="1.10.287.570">
    <property type="entry name" value="Helical hairpin bin"/>
    <property type="match status" value="1"/>
</dbReference>
<dbReference type="Pfam" id="PF00955">
    <property type="entry name" value="HCO3_cotransp"/>
    <property type="match status" value="1"/>
</dbReference>
<keyword evidence="5 9" id="KW-0812">Transmembrane</keyword>
<feature type="transmembrane region" description="Helical" evidence="9">
    <location>
        <begin position="858"/>
        <end position="874"/>
    </location>
</feature>
<feature type="transmembrane region" description="Helical" evidence="9">
    <location>
        <begin position="831"/>
        <end position="852"/>
    </location>
</feature>
<organism evidence="11">
    <name type="scientific">Schmidtea mediterranea</name>
    <name type="common">Freshwater planarian flatworm</name>
    <dbReference type="NCBI Taxonomy" id="79327"/>
    <lineage>
        <taxon>Eukaryota</taxon>
        <taxon>Metazoa</taxon>
        <taxon>Spiralia</taxon>
        <taxon>Lophotrochozoa</taxon>
        <taxon>Platyhelminthes</taxon>
        <taxon>Rhabditophora</taxon>
        <taxon>Seriata</taxon>
        <taxon>Tricladida</taxon>
        <taxon>Continenticola</taxon>
        <taxon>Geoplanoidea</taxon>
        <taxon>Dugesiidae</taxon>
        <taxon>Schmidtea</taxon>
    </lineage>
</organism>
<evidence type="ECO:0000256" key="3">
    <source>
        <dbReference type="ARBA" id="ARBA00022448"/>
    </source>
</evidence>
<feature type="transmembrane region" description="Helical" evidence="9">
    <location>
        <begin position="761"/>
        <end position="783"/>
    </location>
</feature>
<keyword evidence="3" id="KW-0813">Transport</keyword>
<dbReference type="InterPro" id="IPR011531">
    <property type="entry name" value="HCO3_transpt-like_TM_dom"/>
</dbReference>
<dbReference type="EMBL" id="KT163460">
    <property type="protein sequence ID" value="AKN21410.1"/>
    <property type="molecule type" value="mRNA"/>
</dbReference>
<dbReference type="GO" id="GO:0050801">
    <property type="term" value="P:monoatomic ion homeostasis"/>
    <property type="evidence" value="ECO:0007669"/>
    <property type="project" value="TreeGrafter"/>
</dbReference>
<evidence type="ECO:0000256" key="1">
    <source>
        <dbReference type="ARBA" id="ARBA00004651"/>
    </source>
</evidence>
<dbReference type="OrthoDB" id="1735926at2759"/>
<evidence type="ECO:0000313" key="11">
    <source>
        <dbReference type="EMBL" id="AKN21410.1"/>
    </source>
</evidence>
<evidence type="ECO:0000256" key="6">
    <source>
        <dbReference type="ARBA" id="ARBA00022989"/>
    </source>
</evidence>
<dbReference type="GO" id="GO:0006820">
    <property type="term" value="P:monoatomic anion transport"/>
    <property type="evidence" value="ECO:0007669"/>
    <property type="project" value="InterPro"/>
</dbReference>
<dbReference type="PROSITE" id="PS51094">
    <property type="entry name" value="PTS_EIIA_TYPE_2"/>
    <property type="match status" value="1"/>
</dbReference>
<feature type="transmembrane region" description="Helical" evidence="9">
    <location>
        <begin position="648"/>
        <end position="675"/>
    </location>
</feature>
<comment type="similarity">
    <text evidence="2">Belongs to the anion exchanger (TC 2.A.31) family.</text>
</comment>
<keyword evidence="7" id="KW-0406">Ion transport</keyword>
<evidence type="ECO:0000256" key="5">
    <source>
        <dbReference type="ARBA" id="ARBA00022692"/>
    </source>
</evidence>
<dbReference type="InterPro" id="IPR003020">
    <property type="entry name" value="HCO3_transpt_euk"/>
</dbReference>
<keyword evidence="4" id="KW-1003">Cell membrane</keyword>
<dbReference type="PANTHER" id="PTHR11453:SF127">
    <property type="entry name" value="SOLUTE CARRIER FAMILY 4 MEMBER 11"/>
    <property type="match status" value="1"/>
</dbReference>
<protein>
    <submittedName>
        <fullName evidence="11">Slc4a-4</fullName>
    </submittedName>
</protein>
<evidence type="ECO:0000259" key="10">
    <source>
        <dbReference type="PROSITE" id="PS51094"/>
    </source>
</evidence>
<evidence type="ECO:0000256" key="2">
    <source>
        <dbReference type="ARBA" id="ARBA00010993"/>
    </source>
</evidence>
<dbReference type="PANTHER" id="PTHR11453">
    <property type="entry name" value="ANION EXCHANGE PROTEIN"/>
    <property type="match status" value="1"/>
</dbReference>